<dbReference type="EMBL" id="CP137555">
    <property type="protein sequence ID" value="WOX05674.1"/>
    <property type="molecule type" value="Genomic_DNA"/>
</dbReference>
<evidence type="ECO:0000256" key="3">
    <source>
        <dbReference type="ARBA" id="ARBA00012438"/>
    </source>
</evidence>
<dbReference type="Pfam" id="PF00512">
    <property type="entry name" value="HisKA"/>
    <property type="match status" value="1"/>
</dbReference>
<gene>
    <name evidence="14" type="ORF">R5R33_00585</name>
</gene>
<proteinExistence type="predicted"/>
<dbReference type="SMART" id="SM00388">
    <property type="entry name" value="HisKA"/>
    <property type="match status" value="1"/>
</dbReference>
<dbReference type="PANTHER" id="PTHR45436">
    <property type="entry name" value="SENSOR HISTIDINE KINASE YKOH"/>
    <property type="match status" value="1"/>
</dbReference>
<reference evidence="14 15" key="1">
    <citation type="submission" date="2023-10" db="EMBL/GenBank/DDBJ databases">
        <title>Description of Microbulbifer bruguierae sp. nov., isolated from the sediments of mangrove plant Bruguiera sexangula and comparative genomic analyses of the genus Microbulbifer.</title>
        <authorList>
            <person name="Long M."/>
        </authorList>
    </citation>
    <scope>NUCLEOTIDE SEQUENCE [LARGE SCALE GENOMIC DNA]</scope>
    <source>
        <strain evidence="14 15">SPO729</strain>
    </source>
</reference>
<dbReference type="Pfam" id="PF02518">
    <property type="entry name" value="HATPase_c"/>
    <property type="match status" value="1"/>
</dbReference>
<dbReference type="AlphaFoldDB" id="A0AAU0N226"/>
<feature type="transmembrane region" description="Helical" evidence="11">
    <location>
        <begin position="12"/>
        <end position="35"/>
    </location>
</feature>
<keyword evidence="4" id="KW-0597">Phosphoprotein</keyword>
<dbReference type="InterPro" id="IPR050428">
    <property type="entry name" value="TCS_sensor_his_kinase"/>
</dbReference>
<evidence type="ECO:0000256" key="6">
    <source>
        <dbReference type="ARBA" id="ARBA00022692"/>
    </source>
</evidence>
<dbReference type="InterPro" id="IPR005467">
    <property type="entry name" value="His_kinase_dom"/>
</dbReference>
<sequence>MNPPLGLRSLLLLLVGGPLFVLLLIEMLITFGIGLHVTNQVFDRWLLDSAYSLAQEVRRDNDKLVLYADEAAIEVFEWDELDEVYYRVSTLDGQVLGGRSEAWVNPDIAALKQGPVFTNVRMGGEWVRSVTVLANPDSPRDSALVSVAETLHKRIPLSRTLMFEVVLSKATMIVVALLVVAFALSRGIRPLLRLSQELASRSPRDLTPISALPAPKEVRTVIDNTNRLLERLDDAFSAREQFIGNISHQLKTPLAGIKLQAQLALREKNLDTAHQALERICQTTDAMTHLNNQLLKLARAEAASGRGLRNEPVALDNVVREAAESLRELARGRKVQVHQNLSGETLDTFKVPGDYYLLRELVWNLMENAILYVPQGGNVWVELTRIENNIRLAVKDDGQGIPREHWPQIFERFFRSKITGEGCGLGLAIVREIAYAHGATVELQQAPDSSGACFVCTFPAVGNKD</sequence>
<dbReference type="InterPro" id="IPR013727">
    <property type="entry name" value="2CSK_N"/>
</dbReference>
<dbReference type="PRINTS" id="PR00344">
    <property type="entry name" value="BCTRLSENSOR"/>
</dbReference>
<evidence type="ECO:0000259" key="12">
    <source>
        <dbReference type="PROSITE" id="PS50109"/>
    </source>
</evidence>
<dbReference type="SUPFAM" id="SSF47384">
    <property type="entry name" value="Homodimeric domain of signal transducing histidine kinase"/>
    <property type="match status" value="1"/>
</dbReference>
<keyword evidence="5 14" id="KW-0808">Transferase</keyword>
<keyword evidence="6 11" id="KW-0812">Transmembrane</keyword>
<dbReference type="InterPro" id="IPR003594">
    <property type="entry name" value="HATPase_dom"/>
</dbReference>
<dbReference type="InterPro" id="IPR003661">
    <property type="entry name" value="HisK_dim/P_dom"/>
</dbReference>
<comment type="catalytic activity">
    <reaction evidence="1">
        <text>ATP + protein L-histidine = ADP + protein N-phospho-L-histidine.</text>
        <dbReference type="EC" id="2.7.13.3"/>
    </reaction>
</comment>
<dbReference type="InterPro" id="IPR036097">
    <property type="entry name" value="HisK_dim/P_sf"/>
</dbReference>
<keyword evidence="7 14" id="KW-0418">Kinase</keyword>
<evidence type="ECO:0000256" key="11">
    <source>
        <dbReference type="SAM" id="Phobius"/>
    </source>
</evidence>
<evidence type="ECO:0000256" key="5">
    <source>
        <dbReference type="ARBA" id="ARBA00022679"/>
    </source>
</evidence>
<keyword evidence="10 11" id="KW-0472">Membrane</keyword>
<dbReference type="Proteomes" id="UP001302477">
    <property type="component" value="Chromosome"/>
</dbReference>
<feature type="domain" description="HAMP" evidence="13">
    <location>
        <begin position="185"/>
        <end position="237"/>
    </location>
</feature>
<dbReference type="KEGG" id="mpaf:R5R33_00585"/>
<dbReference type="SUPFAM" id="SSF55874">
    <property type="entry name" value="ATPase domain of HSP90 chaperone/DNA topoisomerase II/histidine kinase"/>
    <property type="match status" value="1"/>
</dbReference>
<keyword evidence="9" id="KW-0902">Two-component regulatory system</keyword>
<dbReference type="PANTHER" id="PTHR45436:SF1">
    <property type="entry name" value="SENSOR PROTEIN QSEC"/>
    <property type="match status" value="1"/>
</dbReference>
<dbReference type="PROSITE" id="PS50885">
    <property type="entry name" value="HAMP"/>
    <property type="match status" value="1"/>
</dbReference>
<keyword evidence="15" id="KW-1185">Reference proteome</keyword>
<dbReference type="RefSeq" id="WP_318954143.1">
    <property type="nucleotide sequence ID" value="NZ_CP137555.1"/>
</dbReference>
<dbReference type="CDD" id="cd00075">
    <property type="entry name" value="HATPase"/>
    <property type="match status" value="1"/>
</dbReference>
<dbReference type="EC" id="2.7.13.3" evidence="3"/>
<dbReference type="SMART" id="SM00387">
    <property type="entry name" value="HATPase_c"/>
    <property type="match status" value="1"/>
</dbReference>
<evidence type="ECO:0000256" key="8">
    <source>
        <dbReference type="ARBA" id="ARBA00022989"/>
    </source>
</evidence>
<dbReference type="Gene3D" id="1.10.287.130">
    <property type="match status" value="1"/>
</dbReference>
<evidence type="ECO:0000256" key="1">
    <source>
        <dbReference type="ARBA" id="ARBA00000085"/>
    </source>
</evidence>
<dbReference type="InterPro" id="IPR003660">
    <property type="entry name" value="HAMP_dom"/>
</dbReference>
<accession>A0AAU0N226</accession>
<evidence type="ECO:0000313" key="14">
    <source>
        <dbReference type="EMBL" id="WOX05674.1"/>
    </source>
</evidence>
<feature type="transmembrane region" description="Helical" evidence="11">
    <location>
        <begin position="161"/>
        <end position="184"/>
    </location>
</feature>
<evidence type="ECO:0000313" key="15">
    <source>
        <dbReference type="Proteomes" id="UP001302477"/>
    </source>
</evidence>
<dbReference type="PROSITE" id="PS50109">
    <property type="entry name" value="HIS_KIN"/>
    <property type="match status" value="1"/>
</dbReference>
<evidence type="ECO:0000256" key="7">
    <source>
        <dbReference type="ARBA" id="ARBA00022777"/>
    </source>
</evidence>
<dbReference type="InterPro" id="IPR004358">
    <property type="entry name" value="Sig_transdc_His_kin-like_C"/>
</dbReference>
<evidence type="ECO:0000256" key="9">
    <source>
        <dbReference type="ARBA" id="ARBA00023012"/>
    </source>
</evidence>
<name>A0AAU0N226_9GAMM</name>
<evidence type="ECO:0000256" key="10">
    <source>
        <dbReference type="ARBA" id="ARBA00023136"/>
    </source>
</evidence>
<dbReference type="Pfam" id="PF08521">
    <property type="entry name" value="2CSK_N"/>
    <property type="match status" value="1"/>
</dbReference>
<evidence type="ECO:0000256" key="2">
    <source>
        <dbReference type="ARBA" id="ARBA00004370"/>
    </source>
</evidence>
<protein>
    <recommendedName>
        <fullName evidence="3">histidine kinase</fullName>
        <ecNumber evidence="3">2.7.13.3</ecNumber>
    </recommendedName>
</protein>
<organism evidence="14 15">
    <name type="scientific">Microbulbifer pacificus</name>
    <dbReference type="NCBI Taxonomy" id="407164"/>
    <lineage>
        <taxon>Bacteria</taxon>
        <taxon>Pseudomonadati</taxon>
        <taxon>Pseudomonadota</taxon>
        <taxon>Gammaproteobacteria</taxon>
        <taxon>Cellvibrionales</taxon>
        <taxon>Microbulbiferaceae</taxon>
        <taxon>Microbulbifer</taxon>
    </lineage>
</organism>
<dbReference type="Gene3D" id="3.30.565.10">
    <property type="entry name" value="Histidine kinase-like ATPase, C-terminal domain"/>
    <property type="match status" value="1"/>
</dbReference>
<dbReference type="CDD" id="cd00082">
    <property type="entry name" value="HisKA"/>
    <property type="match status" value="1"/>
</dbReference>
<evidence type="ECO:0000259" key="13">
    <source>
        <dbReference type="PROSITE" id="PS50885"/>
    </source>
</evidence>
<dbReference type="GO" id="GO:0005886">
    <property type="term" value="C:plasma membrane"/>
    <property type="evidence" value="ECO:0007669"/>
    <property type="project" value="TreeGrafter"/>
</dbReference>
<dbReference type="GO" id="GO:0000155">
    <property type="term" value="F:phosphorelay sensor kinase activity"/>
    <property type="evidence" value="ECO:0007669"/>
    <property type="project" value="InterPro"/>
</dbReference>
<comment type="subcellular location">
    <subcellularLocation>
        <location evidence="2">Membrane</location>
    </subcellularLocation>
</comment>
<dbReference type="InterPro" id="IPR036890">
    <property type="entry name" value="HATPase_C_sf"/>
</dbReference>
<keyword evidence="8 11" id="KW-1133">Transmembrane helix</keyword>
<evidence type="ECO:0000256" key="4">
    <source>
        <dbReference type="ARBA" id="ARBA00022553"/>
    </source>
</evidence>
<feature type="domain" description="Histidine kinase" evidence="12">
    <location>
        <begin position="245"/>
        <end position="462"/>
    </location>
</feature>